<name>A0A502CYF3_9MICO</name>
<evidence type="ECO:0000313" key="1">
    <source>
        <dbReference type="EMBL" id="TPG17189.1"/>
    </source>
</evidence>
<dbReference type="OrthoDB" id="4772769at2"/>
<dbReference type="RefSeq" id="WP_140740203.1">
    <property type="nucleotide sequence ID" value="NZ_RCZM01000003.1"/>
</dbReference>
<sequence length="226" mass="24305">MGFKTSLYAVGPGVPRLDLVAHAEGGPEAAAEAAQRWYPGVVAESLGTADLFEGGYPGEAQLYVATFGPTTVFGGGPVLGEHRDRLSAAAAQAGLMSWELNIHSVVDLCQFEVHDETGRIVRALDVYSDKDPATVATDAVGEPLPFEVHYWAGEHDELDDYPHLFHPLELGEAAMAWMFGSSGEGAPDDAVQREIGELLDPFDVPMHGFRVGTGEARRKGLFRRRG</sequence>
<gene>
    <name evidence="1" type="ORF">EAH86_10530</name>
</gene>
<reference evidence="1 2" key="1">
    <citation type="journal article" date="2019" name="Environ. Microbiol.">
        <title>Species interactions and distinct microbial communities in high Arctic permafrost affected cryosols are associated with the CH4 and CO2 gas fluxes.</title>
        <authorList>
            <person name="Altshuler I."/>
            <person name="Hamel J."/>
            <person name="Turney S."/>
            <person name="Magnuson E."/>
            <person name="Levesque R."/>
            <person name="Greer C."/>
            <person name="Whyte L.G."/>
        </authorList>
    </citation>
    <scope>NUCLEOTIDE SEQUENCE [LARGE SCALE GENOMIC DNA]</scope>
    <source>
        <strain evidence="1 2">S9.3A</strain>
    </source>
</reference>
<protein>
    <submittedName>
        <fullName evidence="1">Uncharacterized protein</fullName>
    </submittedName>
</protein>
<proteinExistence type="predicted"/>
<dbReference type="Pfam" id="PF21997">
    <property type="entry name" value="DUF6928"/>
    <property type="match status" value="1"/>
</dbReference>
<organism evidence="1 2">
    <name type="scientific">Pedococcus bigeumensis</name>
    <dbReference type="NCBI Taxonomy" id="433644"/>
    <lineage>
        <taxon>Bacteria</taxon>
        <taxon>Bacillati</taxon>
        <taxon>Actinomycetota</taxon>
        <taxon>Actinomycetes</taxon>
        <taxon>Micrococcales</taxon>
        <taxon>Intrasporangiaceae</taxon>
        <taxon>Pedococcus</taxon>
    </lineage>
</organism>
<comment type="caution">
    <text evidence="1">The sequence shown here is derived from an EMBL/GenBank/DDBJ whole genome shotgun (WGS) entry which is preliminary data.</text>
</comment>
<accession>A0A502CYF3</accession>
<dbReference type="InterPro" id="IPR053847">
    <property type="entry name" value="DUF6928"/>
</dbReference>
<dbReference type="EMBL" id="RCZM01000003">
    <property type="protein sequence ID" value="TPG17189.1"/>
    <property type="molecule type" value="Genomic_DNA"/>
</dbReference>
<dbReference type="Proteomes" id="UP000317722">
    <property type="component" value="Unassembled WGS sequence"/>
</dbReference>
<keyword evidence="2" id="KW-1185">Reference proteome</keyword>
<dbReference type="AlphaFoldDB" id="A0A502CYF3"/>
<evidence type="ECO:0000313" key="2">
    <source>
        <dbReference type="Proteomes" id="UP000317722"/>
    </source>
</evidence>